<evidence type="ECO:0000256" key="4">
    <source>
        <dbReference type="ARBA" id="ARBA00023029"/>
    </source>
</evidence>
<comment type="catalytic activity">
    <reaction evidence="1">
        <text>ATP-independent breakage of single-stranded DNA, followed by passage and rejoining.</text>
        <dbReference type="EC" id="5.6.2.1"/>
    </reaction>
</comment>
<dbReference type="SUPFAM" id="SSF56349">
    <property type="entry name" value="DNA breaking-rejoining enzymes"/>
    <property type="match status" value="1"/>
</dbReference>
<feature type="domain" description="DNA topoisomerase I catalytic core eukaryotic-type" evidence="7">
    <location>
        <begin position="105"/>
        <end position="315"/>
    </location>
</feature>
<dbReference type="InterPro" id="IPR049331">
    <property type="entry name" value="Top1B_N_bact"/>
</dbReference>
<dbReference type="InterPro" id="IPR035447">
    <property type="entry name" value="DNA_topo_I_N_sf"/>
</dbReference>
<feature type="domain" description="DNA topoisomerase IB N-terminal" evidence="8">
    <location>
        <begin position="43"/>
        <end position="91"/>
    </location>
</feature>
<dbReference type="InterPro" id="IPR001631">
    <property type="entry name" value="TopoI"/>
</dbReference>
<dbReference type="InterPro" id="IPR011010">
    <property type="entry name" value="DNA_brk_join_enz"/>
</dbReference>
<accession>A0A6J4VS30</accession>
<dbReference type="EMBL" id="CADCWP010000336">
    <property type="protein sequence ID" value="CAA9587309.1"/>
    <property type="molecule type" value="Genomic_DNA"/>
</dbReference>
<reference evidence="9" key="1">
    <citation type="submission" date="2020-02" db="EMBL/GenBank/DDBJ databases">
        <authorList>
            <person name="Meier V. D."/>
        </authorList>
    </citation>
    <scope>NUCLEOTIDE SEQUENCE</scope>
    <source>
        <strain evidence="9">AVDCRST_MAG86</strain>
    </source>
</reference>
<protein>
    <recommendedName>
        <fullName evidence="3">DNA topoisomerase</fullName>
        <ecNumber evidence="3">5.6.2.1</ecNumber>
    </recommendedName>
</protein>
<gene>
    <name evidence="9" type="ORF">AVDCRST_MAG86-3993</name>
</gene>
<dbReference type="InterPro" id="IPR014711">
    <property type="entry name" value="TopoI_cat_a-hlx-sub_euk"/>
</dbReference>
<dbReference type="PRINTS" id="PR00416">
    <property type="entry name" value="EUTPISMRASEI"/>
</dbReference>
<dbReference type="Pfam" id="PF01028">
    <property type="entry name" value="Topoisom_I"/>
    <property type="match status" value="1"/>
</dbReference>
<dbReference type="PROSITE" id="PS52038">
    <property type="entry name" value="TOPO_IB_2"/>
    <property type="match status" value="1"/>
</dbReference>
<dbReference type="Gene3D" id="3.30.66.10">
    <property type="entry name" value="DNA topoisomerase I domain"/>
    <property type="match status" value="1"/>
</dbReference>
<dbReference type="GO" id="GO:0006265">
    <property type="term" value="P:DNA topological change"/>
    <property type="evidence" value="ECO:0007669"/>
    <property type="project" value="InterPro"/>
</dbReference>
<evidence type="ECO:0000256" key="3">
    <source>
        <dbReference type="ARBA" id="ARBA00012891"/>
    </source>
</evidence>
<dbReference type="Gene3D" id="1.10.132.120">
    <property type="match status" value="1"/>
</dbReference>
<evidence type="ECO:0000256" key="2">
    <source>
        <dbReference type="ARBA" id="ARBA00006645"/>
    </source>
</evidence>
<name>A0A6J4VS30_9DEIN</name>
<evidence type="ECO:0000256" key="1">
    <source>
        <dbReference type="ARBA" id="ARBA00000213"/>
    </source>
</evidence>
<sequence>MSVTATETITPPTAALAEVVRQAELRYVSDEEPGLGRKRSGKGWSYLGVDGKRITDKRLRKRLEALAIPPAWTEVWICPSENGHILATGRDERGRKQYLYHPEWHRVRDTAKFEHMLTFGRLLPHIRRRVQADLKLPGLPKDKVLAAVVKLLETTLIRVGNKTYAEENGSYGLTTMRKKHVDVAGTSVAFEFRGKSGKEWDIELRDPQIARIVKKCEELPGYELFKYLDEDGKRQDVDSGDVNDYLKRITGEEVSAKDFRTWAGTVLATFSLTGSERFETEAQATKNVTAAIKEVAKKLGNTPAVCRKSYVHPEVISCYLEGSLGELADVSRAVTNALPEGLRVEEVAVLTFLEARAAAPAAQPA</sequence>
<dbReference type="Gene3D" id="3.90.15.10">
    <property type="entry name" value="Topoisomerase I, Chain A, domain 3"/>
    <property type="match status" value="1"/>
</dbReference>
<comment type="similarity">
    <text evidence="2">Belongs to the type IB topoisomerase family.</text>
</comment>
<keyword evidence="5" id="KW-0238">DNA-binding</keyword>
<organism evidence="9">
    <name type="scientific">uncultured Truepera sp</name>
    <dbReference type="NCBI Taxonomy" id="543023"/>
    <lineage>
        <taxon>Bacteria</taxon>
        <taxon>Thermotogati</taxon>
        <taxon>Deinococcota</taxon>
        <taxon>Deinococci</taxon>
        <taxon>Trueperales</taxon>
        <taxon>Trueperaceae</taxon>
        <taxon>Truepera</taxon>
        <taxon>environmental samples</taxon>
    </lineage>
</organism>
<dbReference type="InterPro" id="IPR013500">
    <property type="entry name" value="TopoI_cat_euk"/>
</dbReference>
<evidence type="ECO:0000259" key="7">
    <source>
        <dbReference type="Pfam" id="PF01028"/>
    </source>
</evidence>
<keyword evidence="6" id="KW-0413">Isomerase</keyword>
<dbReference type="AlphaFoldDB" id="A0A6J4VS30"/>
<dbReference type="EC" id="5.6.2.1" evidence="3"/>
<dbReference type="SUPFAM" id="SSF55869">
    <property type="entry name" value="DNA topoisomerase I domain"/>
    <property type="match status" value="1"/>
</dbReference>
<dbReference type="GO" id="GO:0003917">
    <property type="term" value="F:DNA topoisomerase type I (single strand cut, ATP-independent) activity"/>
    <property type="evidence" value="ECO:0007669"/>
    <property type="project" value="UniProtKB-EC"/>
</dbReference>
<evidence type="ECO:0000313" key="9">
    <source>
        <dbReference type="EMBL" id="CAA9587309.1"/>
    </source>
</evidence>
<keyword evidence="4" id="KW-0799">Topoisomerase</keyword>
<dbReference type="Pfam" id="PF21338">
    <property type="entry name" value="Top1B_N_bact"/>
    <property type="match status" value="1"/>
</dbReference>
<evidence type="ECO:0000256" key="5">
    <source>
        <dbReference type="ARBA" id="ARBA00023125"/>
    </source>
</evidence>
<dbReference type="GO" id="GO:0003677">
    <property type="term" value="F:DNA binding"/>
    <property type="evidence" value="ECO:0007669"/>
    <property type="project" value="UniProtKB-KW"/>
</dbReference>
<evidence type="ECO:0000259" key="8">
    <source>
        <dbReference type="Pfam" id="PF21338"/>
    </source>
</evidence>
<evidence type="ECO:0000256" key="6">
    <source>
        <dbReference type="ARBA" id="ARBA00023235"/>
    </source>
</evidence>
<proteinExistence type="inferred from homology"/>